<dbReference type="CDD" id="cd00130">
    <property type="entry name" value="PAS"/>
    <property type="match status" value="1"/>
</dbReference>
<dbReference type="SMART" id="SM00065">
    <property type="entry name" value="GAF"/>
    <property type="match status" value="2"/>
</dbReference>
<dbReference type="SUPFAM" id="SSF55785">
    <property type="entry name" value="PYP-like sensor domain (PAS domain)"/>
    <property type="match status" value="2"/>
</dbReference>
<evidence type="ECO:0000313" key="9">
    <source>
        <dbReference type="Proteomes" id="UP001597076"/>
    </source>
</evidence>
<evidence type="ECO:0000259" key="7">
    <source>
        <dbReference type="PROSITE" id="PS50112"/>
    </source>
</evidence>
<dbReference type="InterPro" id="IPR001789">
    <property type="entry name" value="Sig_transdc_resp-reg_receiver"/>
</dbReference>
<dbReference type="PROSITE" id="PS50110">
    <property type="entry name" value="RESPONSE_REGULATORY"/>
    <property type="match status" value="1"/>
</dbReference>
<dbReference type="InterPro" id="IPR035965">
    <property type="entry name" value="PAS-like_dom_sf"/>
</dbReference>
<dbReference type="GO" id="GO:0016301">
    <property type="term" value="F:kinase activity"/>
    <property type="evidence" value="ECO:0007669"/>
    <property type="project" value="UniProtKB-KW"/>
</dbReference>
<evidence type="ECO:0000256" key="5">
    <source>
        <dbReference type="PROSITE-ProRule" id="PRU00169"/>
    </source>
</evidence>
<dbReference type="InterPro" id="IPR011006">
    <property type="entry name" value="CheY-like_superfamily"/>
</dbReference>
<evidence type="ECO:0000256" key="4">
    <source>
        <dbReference type="ARBA" id="ARBA00023163"/>
    </source>
</evidence>
<keyword evidence="3" id="KW-0805">Transcription regulation</keyword>
<proteinExistence type="predicted"/>
<dbReference type="InterPro" id="IPR031803">
    <property type="entry name" value="BAT_GAF/HTH-assoc"/>
</dbReference>
<keyword evidence="5" id="KW-0597">Phosphoprotein</keyword>
<name>A0ABD6BIG2_9EURY</name>
<dbReference type="PANTHER" id="PTHR34236:SF1">
    <property type="entry name" value="DIMETHYL SULFOXIDE REDUCTASE TRANSCRIPTIONAL ACTIVATOR"/>
    <property type="match status" value="1"/>
</dbReference>
<keyword evidence="2" id="KW-0418">Kinase</keyword>
<dbReference type="Pfam" id="PF15915">
    <property type="entry name" value="BAT"/>
    <property type="match status" value="1"/>
</dbReference>
<dbReference type="AlphaFoldDB" id="A0ABD6BIG2"/>
<keyword evidence="4" id="KW-0804">Transcription</keyword>
<dbReference type="Gene3D" id="3.30.450.40">
    <property type="match status" value="1"/>
</dbReference>
<accession>A0ABD6BIG2</accession>
<dbReference type="NCBIfam" id="TIGR00229">
    <property type="entry name" value="sensory_box"/>
    <property type="match status" value="1"/>
</dbReference>
<gene>
    <name evidence="8" type="ORF">ACFR99_12395</name>
</gene>
<dbReference type="SUPFAM" id="SSF88659">
    <property type="entry name" value="Sigma3 and sigma4 domains of RNA polymerase sigma factors"/>
    <property type="match status" value="1"/>
</dbReference>
<sequence length="1076" mass="115376">MSERSATAVGDTPRVLVVGDDAAADDASDALVARFTDASILRERTLEGASERLAEHDVHCLVCPFDAETADRSGTPQSMLERLAAHSDERPIVAITTDEDADRALAAGASDVVAPDESPTVLTARVRTAAEREQYRLAAAVSGRRQRSILEHAAAVVWVLDADGEIDYATPAVESQLGYTPAELERTPIDRLVHPDDREELAEMLATVVDAPVGATERTTLRLGDVDGTWRVSRLTCTNRLADPTVEGIVVTRTGVGATADTAVPDDLRAGVERLADAFLILGPRDELRYANNAATALFRPDGRSSDPTELTGTVVWDLLPDDLTEVLFDRVRATEATGSVETVDTTAPSLEGRLAVRVHPGDDGVSIYARTQPTDAAAASDLERLELLEAVVDALDDGIAVLEGTTIQLANPALRELADADALVGRNLEVVFDEDLAAAVRDRARSPVVRWMEPVSGTLATDAAPPVDVFVVPLSDPDRTLCVVRDRRDSRAAVLSTIHDTVATIRRAETPSTVRDATTDAVRECADADVAIWYRVDDDRLHPAALATADHVVGRGSIEPPPIDLAGTPLAAVVKDDETTDHHETASPTVHERADLDAVLARTGLRAERVLSVPVTTGAVVLATSTSPLAFEGLETDPIEAVSDAAAVALDSLGCAEALRTCQHDRSHLEAAAEQTAVVWSAGESILAADRRETVERQLCEAVVSLSSFEAANITLAWVGHVDDGRETVVPSTWVGRDGAFLESTAVPMGVDADAPTGIAAATGEAVVVDDLSSERGTHDDDGRSWRRQLLERGVRSVLSMPLIADGIRYGTLTAYAAQPSAFDDHTRRACQHLASIAGAVIGAFETKRALLADRIIELEVVLRDDAEPLSAIASQVGRRLDVRAIVPRSSGGSTVFCTIGGADADTVRDAIESLSAVDAVSIVEQGADGLTLEIGVSERTVAEPIADHGGVLQSLTPVDDRTRLEIELGEPVDVRSFVQQLERTYPGTELVARRQRDRPLRSRRPFDELHEYLSERQRRTLEAAYYGGFFEWPRDHTGEEVAESLGISQPTFSRHLRLAQRTLFALLFDEPTAD</sequence>
<keyword evidence="9" id="KW-1185">Reference proteome</keyword>
<dbReference type="InterPro" id="IPR013324">
    <property type="entry name" value="RNA_pol_sigma_r3/r4-like"/>
</dbReference>
<keyword evidence="1" id="KW-0808">Transferase</keyword>
<evidence type="ECO:0000256" key="2">
    <source>
        <dbReference type="ARBA" id="ARBA00022777"/>
    </source>
</evidence>
<dbReference type="Gene3D" id="3.40.50.2300">
    <property type="match status" value="1"/>
</dbReference>
<dbReference type="InterPro" id="IPR007050">
    <property type="entry name" value="HTH_bacterioopsin"/>
</dbReference>
<dbReference type="Gene3D" id="3.30.450.20">
    <property type="entry name" value="PAS domain"/>
    <property type="match status" value="3"/>
</dbReference>
<dbReference type="Pfam" id="PF13185">
    <property type="entry name" value="GAF_2"/>
    <property type="match status" value="1"/>
</dbReference>
<dbReference type="InterPro" id="IPR029016">
    <property type="entry name" value="GAF-like_dom_sf"/>
</dbReference>
<feature type="modified residue" description="4-aspartylphosphate" evidence="5">
    <location>
        <position position="71"/>
    </location>
</feature>
<dbReference type="SUPFAM" id="SSF55781">
    <property type="entry name" value="GAF domain-like"/>
    <property type="match status" value="2"/>
</dbReference>
<dbReference type="PANTHER" id="PTHR34236">
    <property type="entry name" value="DIMETHYL SULFOXIDE REDUCTASE TRANSCRIPTIONAL ACTIVATOR"/>
    <property type="match status" value="1"/>
</dbReference>
<evidence type="ECO:0000256" key="1">
    <source>
        <dbReference type="ARBA" id="ARBA00022679"/>
    </source>
</evidence>
<feature type="domain" description="PAS" evidence="7">
    <location>
        <begin position="142"/>
        <end position="212"/>
    </location>
</feature>
<dbReference type="PROSITE" id="PS50112">
    <property type="entry name" value="PAS"/>
    <property type="match status" value="1"/>
</dbReference>
<dbReference type="Pfam" id="PF04967">
    <property type="entry name" value="HTH_10"/>
    <property type="match status" value="1"/>
</dbReference>
<dbReference type="InterPro" id="IPR013767">
    <property type="entry name" value="PAS_fold"/>
</dbReference>
<dbReference type="InterPro" id="IPR000014">
    <property type="entry name" value="PAS"/>
</dbReference>
<comment type="caution">
    <text evidence="8">The sequence shown here is derived from an EMBL/GenBank/DDBJ whole genome shotgun (WGS) entry which is preliminary data.</text>
</comment>
<evidence type="ECO:0000256" key="3">
    <source>
        <dbReference type="ARBA" id="ARBA00023015"/>
    </source>
</evidence>
<evidence type="ECO:0000313" key="8">
    <source>
        <dbReference type="EMBL" id="MFD1564347.1"/>
    </source>
</evidence>
<dbReference type="InterPro" id="IPR003018">
    <property type="entry name" value="GAF"/>
</dbReference>
<evidence type="ECO:0000259" key="6">
    <source>
        <dbReference type="PROSITE" id="PS50110"/>
    </source>
</evidence>
<reference evidence="8 9" key="1">
    <citation type="journal article" date="2019" name="Int. J. Syst. Evol. Microbiol.">
        <title>The Global Catalogue of Microorganisms (GCM) 10K type strain sequencing project: providing services to taxonomists for standard genome sequencing and annotation.</title>
        <authorList>
            <consortium name="The Broad Institute Genomics Platform"/>
            <consortium name="The Broad Institute Genome Sequencing Center for Infectious Disease"/>
            <person name="Wu L."/>
            <person name="Ma J."/>
        </authorList>
    </citation>
    <scope>NUCLEOTIDE SEQUENCE [LARGE SCALE GENOMIC DNA]</scope>
    <source>
        <strain evidence="8 9">CGMCC 1.12230</strain>
    </source>
</reference>
<protein>
    <submittedName>
        <fullName evidence="8">Bacterio-opsin activator domain-containing protein</fullName>
    </submittedName>
</protein>
<dbReference type="Pfam" id="PF00989">
    <property type="entry name" value="PAS"/>
    <property type="match status" value="1"/>
</dbReference>
<feature type="domain" description="Response regulatory" evidence="6">
    <location>
        <begin position="14"/>
        <end position="130"/>
    </location>
</feature>
<dbReference type="EMBL" id="JBHUDI010000006">
    <property type="protein sequence ID" value="MFD1564347.1"/>
    <property type="molecule type" value="Genomic_DNA"/>
</dbReference>
<dbReference type="Pfam" id="PF13188">
    <property type="entry name" value="PAS_8"/>
    <property type="match status" value="1"/>
</dbReference>
<organism evidence="8 9">
    <name type="scientific">Haloarchaeobius amylolyticus</name>
    <dbReference type="NCBI Taxonomy" id="1198296"/>
    <lineage>
        <taxon>Archaea</taxon>
        <taxon>Methanobacteriati</taxon>
        <taxon>Methanobacteriota</taxon>
        <taxon>Stenosarchaea group</taxon>
        <taxon>Halobacteria</taxon>
        <taxon>Halobacteriales</taxon>
        <taxon>Halorubellaceae</taxon>
        <taxon>Haloarchaeobius</taxon>
    </lineage>
</organism>
<dbReference type="RefSeq" id="WP_390287802.1">
    <property type="nucleotide sequence ID" value="NZ_JBHUDI010000006.1"/>
</dbReference>
<dbReference type="Proteomes" id="UP001597076">
    <property type="component" value="Unassembled WGS sequence"/>
</dbReference>
<dbReference type="SMART" id="SM00091">
    <property type="entry name" value="PAS"/>
    <property type="match status" value="3"/>
</dbReference>
<dbReference type="SUPFAM" id="SSF52172">
    <property type="entry name" value="CheY-like"/>
    <property type="match status" value="1"/>
</dbReference>